<keyword evidence="3" id="KW-0804">Transcription</keyword>
<evidence type="ECO:0000256" key="3">
    <source>
        <dbReference type="ARBA" id="ARBA00023163"/>
    </source>
</evidence>
<keyword evidence="1" id="KW-0805">Transcription regulation</keyword>
<feature type="DNA-binding region" description="H-T-H motif" evidence="4">
    <location>
        <begin position="28"/>
        <end position="47"/>
    </location>
</feature>
<dbReference type="GO" id="GO:0003700">
    <property type="term" value="F:DNA-binding transcription factor activity"/>
    <property type="evidence" value="ECO:0007669"/>
    <property type="project" value="TreeGrafter"/>
</dbReference>
<dbReference type="PANTHER" id="PTHR30055">
    <property type="entry name" value="HTH-TYPE TRANSCRIPTIONAL REGULATOR RUTR"/>
    <property type="match status" value="1"/>
</dbReference>
<dbReference type="Pfam" id="PF21597">
    <property type="entry name" value="TetR_C_43"/>
    <property type="match status" value="1"/>
</dbReference>
<dbReference type="Proteomes" id="UP000235739">
    <property type="component" value="Unassembled WGS sequence"/>
</dbReference>
<dbReference type="EMBL" id="PNQX01000002">
    <property type="protein sequence ID" value="PMQ19179.1"/>
    <property type="molecule type" value="Genomic_DNA"/>
</dbReference>
<evidence type="ECO:0000256" key="4">
    <source>
        <dbReference type="PROSITE-ProRule" id="PRU00335"/>
    </source>
</evidence>
<reference evidence="6 7" key="1">
    <citation type="journal article" date="2017" name="Elife">
        <title>Extensive horizontal gene transfer in cheese-associated bacteria.</title>
        <authorList>
            <person name="Bonham K.S."/>
            <person name="Wolfe B.E."/>
            <person name="Dutton R.J."/>
        </authorList>
    </citation>
    <scope>NUCLEOTIDE SEQUENCE [LARGE SCALE GENOMIC DNA]</scope>
    <source>
        <strain evidence="6 7">JB182</strain>
    </source>
</reference>
<evidence type="ECO:0000256" key="2">
    <source>
        <dbReference type="ARBA" id="ARBA00023125"/>
    </source>
</evidence>
<accession>A0A2N7RZ66</accession>
<dbReference type="InterPro" id="IPR001647">
    <property type="entry name" value="HTH_TetR"/>
</dbReference>
<keyword evidence="2 4" id="KW-0238">DNA-binding</keyword>
<sequence>MRSDALRRRENILRVARELFAEHGAQIAMESIAEASGVGIGTLYRNFADRTSLVEEVTLGTLKDVQIASQLAVEGLEADDTGAWDVLLDTLIHQNLGALSEALGLQLPKKISARVLEVQASAALSLNAALELAKNADLVRQDISGIDLIATIGAMTRPLSRSFSKSAPGLEERIVQIMRDGLRPQAAQQ</sequence>
<dbReference type="PANTHER" id="PTHR30055:SF234">
    <property type="entry name" value="HTH-TYPE TRANSCRIPTIONAL REGULATOR BETI"/>
    <property type="match status" value="1"/>
</dbReference>
<name>A0A2N7RZ66_9MICC</name>
<dbReference type="RefSeq" id="WP_102598445.1">
    <property type="nucleotide sequence ID" value="NZ_JBQDJG010000041.1"/>
</dbReference>
<gene>
    <name evidence="6" type="ORF">CIK84_10670</name>
</gene>
<feature type="domain" description="HTH tetR-type" evidence="5">
    <location>
        <begin position="6"/>
        <end position="65"/>
    </location>
</feature>
<dbReference type="InterPro" id="IPR049445">
    <property type="entry name" value="TetR_SbtR-like_C"/>
</dbReference>
<dbReference type="PROSITE" id="PS50977">
    <property type="entry name" value="HTH_TETR_2"/>
    <property type="match status" value="1"/>
</dbReference>
<protein>
    <submittedName>
        <fullName evidence="6">TetR family transcriptional regulator</fullName>
    </submittedName>
</protein>
<dbReference type="GO" id="GO:0000976">
    <property type="term" value="F:transcription cis-regulatory region binding"/>
    <property type="evidence" value="ECO:0007669"/>
    <property type="project" value="TreeGrafter"/>
</dbReference>
<dbReference type="SUPFAM" id="SSF46689">
    <property type="entry name" value="Homeodomain-like"/>
    <property type="match status" value="1"/>
</dbReference>
<comment type="caution">
    <text evidence="6">The sequence shown here is derived from an EMBL/GenBank/DDBJ whole genome shotgun (WGS) entry which is preliminary data.</text>
</comment>
<dbReference type="InterPro" id="IPR050109">
    <property type="entry name" value="HTH-type_TetR-like_transc_reg"/>
</dbReference>
<evidence type="ECO:0000313" key="6">
    <source>
        <dbReference type="EMBL" id="PMQ19179.1"/>
    </source>
</evidence>
<evidence type="ECO:0000259" key="5">
    <source>
        <dbReference type="PROSITE" id="PS50977"/>
    </source>
</evidence>
<dbReference type="InterPro" id="IPR036271">
    <property type="entry name" value="Tet_transcr_reg_TetR-rel_C_sf"/>
</dbReference>
<dbReference type="PRINTS" id="PR00455">
    <property type="entry name" value="HTHTETR"/>
</dbReference>
<proteinExistence type="predicted"/>
<organism evidence="6 7">
    <name type="scientific">Glutamicibacter arilaitensis</name>
    <dbReference type="NCBI Taxonomy" id="256701"/>
    <lineage>
        <taxon>Bacteria</taxon>
        <taxon>Bacillati</taxon>
        <taxon>Actinomycetota</taxon>
        <taxon>Actinomycetes</taxon>
        <taxon>Micrococcales</taxon>
        <taxon>Micrococcaceae</taxon>
        <taxon>Glutamicibacter</taxon>
    </lineage>
</organism>
<dbReference type="Gene3D" id="1.10.357.10">
    <property type="entry name" value="Tetracycline Repressor, domain 2"/>
    <property type="match status" value="1"/>
</dbReference>
<evidence type="ECO:0000256" key="1">
    <source>
        <dbReference type="ARBA" id="ARBA00023015"/>
    </source>
</evidence>
<dbReference type="SUPFAM" id="SSF48498">
    <property type="entry name" value="Tetracyclin repressor-like, C-terminal domain"/>
    <property type="match status" value="1"/>
</dbReference>
<evidence type="ECO:0000313" key="7">
    <source>
        <dbReference type="Proteomes" id="UP000235739"/>
    </source>
</evidence>
<dbReference type="Pfam" id="PF00440">
    <property type="entry name" value="TetR_N"/>
    <property type="match status" value="1"/>
</dbReference>
<dbReference type="AlphaFoldDB" id="A0A2N7RZ66"/>
<dbReference type="InterPro" id="IPR009057">
    <property type="entry name" value="Homeodomain-like_sf"/>
</dbReference>